<feature type="compositionally biased region" description="Polar residues" evidence="1">
    <location>
        <begin position="131"/>
        <end position="142"/>
    </location>
</feature>
<name>A0A8H6KYL3_9LECA</name>
<dbReference type="GO" id="GO:0006355">
    <property type="term" value="P:regulation of DNA-templated transcription"/>
    <property type="evidence" value="ECO:0007669"/>
    <property type="project" value="InterPro"/>
</dbReference>
<feature type="region of interest" description="Disordered" evidence="1">
    <location>
        <begin position="560"/>
        <end position="599"/>
    </location>
</feature>
<sequence>MAKLGIIASVVQIADVGLRLSIKLYTFGEIVSNADRSVISISKDVSLTSSVLKELGSLLDKDESSRMVSENAVQTAGKVVKECLEVFEEIDTILPSSVIKDQRSLIEDLARSNQDYIRNFESLKLGIEDNQSTKESYSQKGGTSREMGWHLQEQPQVNSQRGAPRKRSDPQEAHAPHMNTGDMFLSISVQNMPVKQEPNDTKPQREMQDNEPAEDELFSHLKHYISLVNNLLNEVDELKYDIRVDSRDRVKVEILRTYKHEMKILDTPDQRLWGSMAAKPIAPLVSGLQKHLHQAQQRQNQQRVKQYQRQDTVGQCMMAPPIVNPKPFVQSADFYPQQHSYMNSSEQPSAAPTMSHSALAFGSQSRRDVPQTYAEPSWIAQGSLDLPDSKRRQPKPEMFGETSLSAQGAGTSVDEWHASYYTQLAQMQAQDRQKEAFDSFLLSQAAAATTAVASAQPSYDCSMPQAAMPIEATSPLPWTSPKTLDSRSQADGYTKLDYTSSRLASLDDKPLEDTFPGAVESVSAKKSSTSFRRFARKRIRSSSDLGGLILHNLTLPSATKLATTPDRSTHNTETRSATAESARLGQLRGTKRRKDGSPIRLKERIMTTFDYGTQCVNGVNHDPDPDTPDGRRSVVDDLIEMWTLLPVKKATV</sequence>
<feature type="compositionally biased region" description="Polar residues" evidence="1">
    <location>
        <begin position="476"/>
        <end position="491"/>
    </location>
</feature>
<reference evidence="2 3" key="1">
    <citation type="journal article" date="2020" name="Genomics">
        <title>Complete, high-quality genomes from long-read metagenomic sequencing of two wolf lichen thalli reveals enigmatic genome architecture.</title>
        <authorList>
            <person name="McKenzie S.K."/>
            <person name="Walston R.F."/>
            <person name="Allen J.L."/>
        </authorList>
    </citation>
    <scope>NUCLEOTIDE SEQUENCE [LARGE SCALE GENOMIC DNA]</scope>
    <source>
        <strain evidence="2">WasteWater1</strain>
    </source>
</reference>
<protein>
    <submittedName>
        <fullName evidence="2">Uncharacterized protein</fullName>
    </submittedName>
</protein>
<gene>
    <name evidence="2" type="ORF">HO133_007360</name>
</gene>
<dbReference type="PANTHER" id="PTHR36167:SF4">
    <property type="entry name" value="FUNGAL N-TERMINAL DOMAIN-CONTAINING PROTEIN"/>
    <property type="match status" value="1"/>
</dbReference>
<evidence type="ECO:0000256" key="1">
    <source>
        <dbReference type="SAM" id="MobiDB-lite"/>
    </source>
</evidence>
<dbReference type="PANTHER" id="PTHR36167">
    <property type="entry name" value="C2H2 FINGER DOMAIN TRANSCRIPTION FACTOR (EUROFUNG)-RELATED"/>
    <property type="match status" value="1"/>
</dbReference>
<evidence type="ECO:0000313" key="2">
    <source>
        <dbReference type="EMBL" id="KAF6229244.1"/>
    </source>
</evidence>
<dbReference type="AlphaFoldDB" id="A0A8H6KYL3"/>
<dbReference type="InterPro" id="IPR039327">
    <property type="entry name" value="CON7-like"/>
</dbReference>
<feature type="region of interest" description="Disordered" evidence="1">
    <location>
        <begin position="376"/>
        <end position="408"/>
    </location>
</feature>
<dbReference type="EMBL" id="JACCJB010000003">
    <property type="protein sequence ID" value="KAF6229244.1"/>
    <property type="molecule type" value="Genomic_DNA"/>
</dbReference>
<dbReference type="GeneID" id="59335759"/>
<dbReference type="RefSeq" id="XP_037156886.1">
    <property type="nucleotide sequence ID" value="XM_037298251.1"/>
</dbReference>
<feature type="compositionally biased region" description="Basic and acidic residues" evidence="1">
    <location>
        <begin position="166"/>
        <end position="175"/>
    </location>
</feature>
<keyword evidence="3" id="KW-1185">Reference proteome</keyword>
<feature type="region of interest" description="Disordered" evidence="1">
    <location>
        <begin position="472"/>
        <end position="491"/>
    </location>
</feature>
<evidence type="ECO:0000313" key="3">
    <source>
        <dbReference type="Proteomes" id="UP000593566"/>
    </source>
</evidence>
<dbReference type="Proteomes" id="UP000593566">
    <property type="component" value="Unassembled WGS sequence"/>
</dbReference>
<feature type="region of interest" description="Disordered" evidence="1">
    <location>
        <begin position="131"/>
        <end position="178"/>
    </location>
</feature>
<accession>A0A8H6KYL3</accession>
<proteinExistence type="predicted"/>
<comment type="caution">
    <text evidence="2">The sequence shown here is derived from an EMBL/GenBank/DDBJ whole genome shotgun (WGS) entry which is preliminary data.</text>
</comment>
<organism evidence="2 3">
    <name type="scientific">Letharia lupina</name>
    <dbReference type="NCBI Taxonomy" id="560253"/>
    <lineage>
        <taxon>Eukaryota</taxon>
        <taxon>Fungi</taxon>
        <taxon>Dikarya</taxon>
        <taxon>Ascomycota</taxon>
        <taxon>Pezizomycotina</taxon>
        <taxon>Lecanoromycetes</taxon>
        <taxon>OSLEUM clade</taxon>
        <taxon>Lecanoromycetidae</taxon>
        <taxon>Lecanorales</taxon>
        <taxon>Lecanorineae</taxon>
        <taxon>Parmeliaceae</taxon>
        <taxon>Letharia</taxon>
    </lineage>
</organism>